<accession>A0ABU9CKD3</accession>
<evidence type="ECO:0000313" key="2">
    <source>
        <dbReference type="EMBL" id="MEK8052302.1"/>
    </source>
</evidence>
<dbReference type="SUPFAM" id="SSF50475">
    <property type="entry name" value="FMN-binding split barrel"/>
    <property type="match status" value="1"/>
</dbReference>
<dbReference type="PANTHER" id="PTHR43812:SF2">
    <property type="entry name" value="FLAVIN REDUCTASE LIKE DOMAIN-CONTAINING PROTEIN"/>
    <property type="match status" value="1"/>
</dbReference>
<dbReference type="Gene3D" id="2.30.110.10">
    <property type="entry name" value="Electron Transport, Fmn-binding Protein, Chain A"/>
    <property type="match status" value="1"/>
</dbReference>
<dbReference type="GO" id="GO:0016491">
    <property type="term" value="F:oxidoreductase activity"/>
    <property type="evidence" value="ECO:0007669"/>
    <property type="project" value="UniProtKB-KW"/>
</dbReference>
<proteinExistence type="predicted"/>
<dbReference type="EC" id="1.5.1.-" evidence="2"/>
<dbReference type="Proteomes" id="UP001365405">
    <property type="component" value="Unassembled WGS sequence"/>
</dbReference>
<name>A0ABU9CKD3_9BURK</name>
<dbReference type="Pfam" id="PF01613">
    <property type="entry name" value="Flavin_Reduct"/>
    <property type="match status" value="1"/>
</dbReference>
<dbReference type="InterPro" id="IPR002563">
    <property type="entry name" value="Flavin_Rdtase-like_dom"/>
</dbReference>
<keyword evidence="3" id="KW-1185">Reference proteome</keyword>
<dbReference type="InterPro" id="IPR012349">
    <property type="entry name" value="Split_barrel_FMN-bd"/>
</dbReference>
<dbReference type="PANTHER" id="PTHR43812">
    <property type="entry name" value="BLR2425 PROTEIN"/>
    <property type="match status" value="1"/>
</dbReference>
<dbReference type="RefSeq" id="WP_341412015.1">
    <property type="nucleotide sequence ID" value="NZ_JBBUTH010000009.1"/>
</dbReference>
<comment type="caution">
    <text evidence="2">The sequence shown here is derived from an EMBL/GenBank/DDBJ whole genome shotgun (WGS) entry which is preliminary data.</text>
</comment>
<reference evidence="2 3" key="1">
    <citation type="submission" date="2024-04" db="EMBL/GenBank/DDBJ databases">
        <title>Novel species of the genus Ideonella isolated from streams.</title>
        <authorList>
            <person name="Lu H."/>
        </authorList>
    </citation>
    <scope>NUCLEOTIDE SEQUENCE [LARGE SCALE GENOMIC DNA]</scope>
    <source>
        <strain evidence="2 3">DXS22W</strain>
    </source>
</reference>
<sequence length="222" mass="23919">MHYDASTRDHGLPHDPFKALVAPRPIGWIGTVDKQGRRNLAPYSFFNGISDRPPMVMFSSGGVKDSLRNVLETGEFTCSLATMALKDAMNLSSAPVKPGVDEFALAGLTPAPSRFIAAPRVAEAPAALECKLWQTIELPPHKPGAASSYTLVIGQVVGIYINESYIRDGRFDIAATEPLLRLGYMDYAAVGPAQIFEMNRPLASDDGLNAVVPAAGWDGVYR</sequence>
<gene>
    <name evidence="2" type="ORF">AACH10_18770</name>
</gene>
<protein>
    <submittedName>
        <fullName evidence="2">Flavin reductase family protein</fullName>
        <ecNumber evidence="2">1.5.1.-</ecNumber>
    </submittedName>
</protein>
<evidence type="ECO:0000259" key="1">
    <source>
        <dbReference type="SMART" id="SM00903"/>
    </source>
</evidence>
<feature type="domain" description="Flavin reductase like" evidence="1">
    <location>
        <begin position="19"/>
        <end position="173"/>
    </location>
</feature>
<organism evidence="2 3">
    <name type="scientific">Pseudaquabacterium inlustre</name>
    <dbReference type="NCBI Taxonomy" id="2984192"/>
    <lineage>
        <taxon>Bacteria</taxon>
        <taxon>Pseudomonadati</taxon>
        <taxon>Pseudomonadota</taxon>
        <taxon>Betaproteobacteria</taxon>
        <taxon>Burkholderiales</taxon>
        <taxon>Sphaerotilaceae</taxon>
        <taxon>Pseudaquabacterium</taxon>
    </lineage>
</organism>
<dbReference type="SMART" id="SM00903">
    <property type="entry name" value="Flavin_Reduct"/>
    <property type="match status" value="1"/>
</dbReference>
<evidence type="ECO:0000313" key="3">
    <source>
        <dbReference type="Proteomes" id="UP001365405"/>
    </source>
</evidence>
<dbReference type="EMBL" id="JBBUTH010000009">
    <property type="protein sequence ID" value="MEK8052302.1"/>
    <property type="molecule type" value="Genomic_DNA"/>
</dbReference>
<keyword evidence="2" id="KW-0560">Oxidoreductase</keyword>